<feature type="non-terminal residue" evidence="2">
    <location>
        <position position="79"/>
    </location>
</feature>
<comment type="caution">
    <text evidence="2">The sequence shown here is derived from an EMBL/GenBank/DDBJ whole genome shotgun (WGS) entry which is preliminary data.</text>
</comment>
<dbReference type="EMBL" id="VOFY01000056">
    <property type="protein sequence ID" value="KAA8578973.1"/>
    <property type="molecule type" value="Genomic_DNA"/>
</dbReference>
<proteinExistence type="predicted"/>
<accession>A0A5J5CCU9</accession>
<dbReference type="Proteomes" id="UP000327493">
    <property type="component" value="Unassembled WGS sequence"/>
</dbReference>
<evidence type="ECO:0000313" key="3">
    <source>
        <dbReference type="Proteomes" id="UP000327493"/>
    </source>
</evidence>
<keyword evidence="3" id="KW-1185">Reference proteome</keyword>
<gene>
    <name evidence="2" type="ORF">FQN60_007012</name>
</gene>
<evidence type="ECO:0000313" key="2">
    <source>
        <dbReference type="EMBL" id="KAA8578973.1"/>
    </source>
</evidence>
<organism evidence="2 3">
    <name type="scientific">Etheostoma spectabile</name>
    <name type="common">orangethroat darter</name>
    <dbReference type="NCBI Taxonomy" id="54343"/>
    <lineage>
        <taxon>Eukaryota</taxon>
        <taxon>Metazoa</taxon>
        <taxon>Chordata</taxon>
        <taxon>Craniata</taxon>
        <taxon>Vertebrata</taxon>
        <taxon>Euteleostomi</taxon>
        <taxon>Actinopterygii</taxon>
        <taxon>Neopterygii</taxon>
        <taxon>Teleostei</taxon>
        <taxon>Neoteleostei</taxon>
        <taxon>Acanthomorphata</taxon>
        <taxon>Eupercaria</taxon>
        <taxon>Perciformes</taxon>
        <taxon>Percoidei</taxon>
        <taxon>Percidae</taxon>
        <taxon>Etheostomatinae</taxon>
        <taxon>Etheostoma</taxon>
    </lineage>
</organism>
<name>A0A5J5CCU9_9PERO</name>
<feature type="region of interest" description="Disordered" evidence="1">
    <location>
        <begin position="1"/>
        <end position="25"/>
    </location>
</feature>
<sequence length="79" mass="8460">MPPPPPAPTPSPIPEPNPPPPPLPRLEACNAVAAVALQLAHLGPEHALFMHVLKEVFKLPCGHELAEPPQSDPLFLLFL</sequence>
<dbReference type="AlphaFoldDB" id="A0A5J5CCU9"/>
<feature type="compositionally biased region" description="Pro residues" evidence="1">
    <location>
        <begin position="1"/>
        <end position="24"/>
    </location>
</feature>
<protein>
    <submittedName>
        <fullName evidence="2">Uncharacterized protein</fullName>
    </submittedName>
</protein>
<evidence type="ECO:0000256" key="1">
    <source>
        <dbReference type="SAM" id="MobiDB-lite"/>
    </source>
</evidence>
<reference evidence="2 3" key="1">
    <citation type="submission" date="2019-08" db="EMBL/GenBank/DDBJ databases">
        <title>A chromosome-level genome assembly, high-density linkage maps, and genome scans reveal the genomic architecture of hybrid incompatibilities underlying speciation via character displacement in darters (Percidae: Etheostominae).</title>
        <authorList>
            <person name="Moran R.L."/>
            <person name="Catchen J.M."/>
            <person name="Fuller R.C."/>
        </authorList>
    </citation>
    <scope>NUCLEOTIDE SEQUENCE [LARGE SCALE GENOMIC DNA]</scope>
    <source>
        <strain evidence="2">EspeVRDwgs_2016</strain>
        <tissue evidence="2">Muscle</tissue>
    </source>
</reference>